<gene>
    <name evidence="1" type="ORF">LEP1GSC058_2509</name>
</gene>
<sequence length="66" mass="7340">MLLSETDAISLGSSPTRAGALVSENRICLDPTAMYGIYQTSKGYFTILDVRKERKQKLKSSRKNSN</sequence>
<comment type="caution">
    <text evidence="1">The sequence shown here is derived from an EMBL/GenBank/DDBJ whole genome shotgun (WGS) entry which is preliminary data.</text>
</comment>
<evidence type="ECO:0000313" key="1">
    <source>
        <dbReference type="EMBL" id="EPG74317.1"/>
    </source>
</evidence>
<reference evidence="1" key="1">
    <citation type="submission" date="2013-04" db="EMBL/GenBank/DDBJ databases">
        <authorList>
            <person name="Harkins D.M."/>
            <person name="Durkin A.S."/>
            <person name="Selengut J.D."/>
            <person name="Sanka R."/>
            <person name="DePew J."/>
            <person name="Purushe J."/>
            <person name="Ahmed A."/>
            <person name="van der Linden H."/>
            <person name="Goris M.G.A."/>
            <person name="Hartskeerl R.A."/>
            <person name="Vinetz J.M."/>
            <person name="Sutton G.G."/>
            <person name="Nelson W.C."/>
            <person name="Fouts D.E."/>
        </authorList>
    </citation>
    <scope>NUCLEOTIDE SEQUENCE [LARGE SCALE GENOMIC DNA]</scope>
    <source>
        <strain evidence="1">BUT 6</strain>
    </source>
</reference>
<name>S3W1Z4_9LEPT</name>
<organism evidence="1 2">
    <name type="scientific">Leptospira fainei serovar Hurstbridge str. BUT 6</name>
    <dbReference type="NCBI Taxonomy" id="1193011"/>
    <lineage>
        <taxon>Bacteria</taxon>
        <taxon>Pseudomonadati</taxon>
        <taxon>Spirochaetota</taxon>
        <taxon>Spirochaetia</taxon>
        <taxon>Leptospirales</taxon>
        <taxon>Leptospiraceae</taxon>
        <taxon>Leptospira</taxon>
    </lineage>
</organism>
<dbReference type="AlphaFoldDB" id="S3W1Z4"/>
<protein>
    <submittedName>
        <fullName evidence="1">Uncharacterized protein</fullName>
    </submittedName>
</protein>
<dbReference type="EMBL" id="AKWZ02000010">
    <property type="protein sequence ID" value="EPG74317.1"/>
    <property type="molecule type" value="Genomic_DNA"/>
</dbReference>
<proteinExistence type="predicted"/>
<dbReference type="Proteomes" id="UP000014540">
    <property type="component" value="Unassembled WGS sequence"/>
</dbReference>
<accession>S3W1Z4</accession>
<keyword evidence="2" id="KW-1185">Reference proteome</keyword>
<evidence type="ECO:0000313" key="2">
    <source>
        <dbReference type="Proteomes" id="UP000014540"/>
    </source>
</evidence>